<dbReference type="AlphaFoldDB" id="A0A5A7QVL7"/>
<accession>A0A5A7QVL7</accession>
<feature type="compositionally biased region" description="Basic residues" evidence="1">
    <location>
        <begin position="272"/>
        <end position="284"/>
    </location>
</feature>
<dbReference type="PANTHER" id="PTHR47718:SF13">
    <property type="entry name" value="OS09G0290500 PROTEIN"/>
    <property type="match status" value="1"/>
</dbReference>
<gene>
    <name evidence="2" type="ORF">STAS_26341</name>
</gene>
<feature type="region of interest" description="Disordered" evidence="1">
    <location>
        <begin position="253"/>
        <end position="326"/>
    </location>
</feature>
<keyword evidence="3" id="KW-1185">Reference proteome</keyword>
<name>A0A5A7QVL7_STRAF</name>
<dbReference type="EMBL" id="BKCP01008460">
    <property type="protein sequence ID" value="GER49119.1"/>
    <property type="molecule type" value="Genomic_DNA"/>
</dbReference>
<dbReference type="PANTHER" id="PTHR47718">
    <property type="entry name" value="OS01G0519700 PROTEIN"/>
    <property type="match status" value="1"/>
</dbReference>
<comment type="caution">
    <text evidence="2">The sequence shown here is derived from an EMBL/GenBank/DDBJ whole genome shotgun (WGS) entry which is preliminary data.</text>
</comment>
<dbReference type="OrthoDB" id="913269at2759"/>
<protein>
    <submittedName>
        <fullName evidence="2">FAR1-related protein</fullName>
    </submittedName>
</protein>
<proteinExistence type="predicted"/>
<reference evidence="3" key="1">
    <citation type="journal article" date="2019" name="Curr. Biol.">
        <title>Genome Sequence of Striga asiatica Provides Insight into the Evolution of Plant Parasitism.</title>
        <authorList>
            <person name="Yoshida S."/>
            <person name="Kim S."/>
            <person name="Wafula E.K."/>
            <person name="Tanskanen J."/>
            <person name="Kim Y.M."/>
            <person name="Honaas L."/>
            <person name="Yang Z."/>
            <person name="Spallek T."/>
            <person name="Conn C.E."/>
            <person name="Ichihashi Y."/>
            <person name="Cheong K."/>
            <person name="Cui S."/>
            <person name="Der J.P."/>
            <person name="Gundlach H."/>
            <person name="Jiao Y."/>
            <person name="Hori C."/>
            <person name="Ishida J.K."/>
            <person name="Kasahara H."/>
            <person name="Kiba T."/>
            <person name="Kim M.S."/>
            <person name="Koo N."/>
            <person name="Laohavisit A."/>
            <person name="Lee Y.H."/>
            <person name="Lumba S."/>
            <person name="McCourt P."/>
            <person name="Mortimer J.C."/>
            <person name="Mutuku J.M."/>
            <person name="Nomura T."/>
            <person name="Sasaki-Sekimoto Y."/>
            <person name="Seto Y."/>
            <person name="Wang Y."/>
            <person name="Wakatake T."/>
            <person name="Sakakibara H."/>
            <person name="Demura T."/>
            <person name="Yamaguchi S."/>
            <person name="Yoneyama K."/>
            <person name="Manabe R.I."/>
            <person name="Nelson D.C."/>
            <person name="Schulman A.H."/>
            <person name="Timko M.P."/>
            <person name="dePamphilis C.W."/>
            <person name="Choi D."/>
            <person name="Shirasu K."/>
        </authorList>
    </citation>
    <scope>NUCLEOTIDE SEQUENCE [LARGE SCALE GENOMIC DNA]</scope>
    <source>
        <strain evidence="3">cv. UVA1</strain>
    </source>
</reference>
<feature type="compositionally biased region" description="Polar residues" evidence="1">
    <location>
        <begin position="253"/>
        <end position="262"/>
    </location>
</feature>
<feature type="region of interest" description="Disordered" evidence="1">
    <location>
        <begin position="1"/>
        <end position="34"/>
    </location>
</feature>
<evidence type="ECO:0000313" key="2">
    <source>
        <dbReference type="EMBL" id="GER49119.1"/>
    </source>
</evidence>
<organism evidence="2 3">
    <name type="scientific">Striga asiatica</name>
    <name type="common">Asiatic witchweed</name>
    <name type="synonym">Buchnera asiatica</name>
    <dbReference type="NCBI Taxonomy" id="4170"/>
    <lineage>
        <taxon>Eukaryota</taxon>
        <taxon>Viridiplantae</taxon>
        <taxon>Streptophyta</taxon>
        <taxon>Embryophyta</taxon>
        <taxon>Tracheophyta</taxon>
        <taxon>Spermatophyta</taxon>
        <taxon>Magnoliopsida</taxon>
        <taxon>eudicotyledons</taxon>
        <taxon>Gunneridae</taxon>
        <taxon>Pentapetalae</taxon>
        <taxon>asterids</taxon>
        <taxon>lamiids</taxon>
        <taxon>Lamiales</taxon>
        <taxon>Orobanchaceae</taxon>
        <taxon>Buchnereae</taxon>
        <taxon>Striga</taxon>
    </lineage>
</organism>
<evidence type="ECO:0000313" key="3">
    <source>
        <dbReference type="Proteomes" id="UP000325081"/>
    </source>
</evidence>
<dbReference type="Proteomes" id="UP000325081">
    <property type="component" value="Unassembled WGS sequence"/>
</dbReference>
<sequence>MKDENFVPTYSENANSEESANFEDNKTEMDDSIPKVGMQFPSENEVYDFYMRYAYATGFPVRKEVWGGMMMEFYDICEGRKNSSAGTSMKPQPISNTGCKARISVSLDIHVDGHMGTRYEVCEDVMCGDRRKKKIFDAWFNKEINEVSCSCLLFEHAITVMIHDDFVAVPDRYILRRWRKDINRAHTRVAVSYDGLGITPAQKRYDDMGRSFEEVADLAADDEEKYVIIRSWIKNHKKELILTKHSYGDTNTLHCTSRQAKGNENIKDPKASKRKGAPRTKRKKAPLEVNSNKSKVRLRKVKKNDPIATPDSITNQDTRAQEPRDSTILNLRDDVLPIQYLREDDDLLT</sequence>
<evidence type="ECO:0000256" key="1">
    <source>
        <dbReference type="SAM" id="MobiDB-lite"/>
    </source>
</evidence>
<feature type="compositionally biased region" description="Basic and acidic residues" evidence="1">
    <location>
        <begin position="23"/>
        <end position="33"/>
    </location>
</feature>